<dbReference type="InterPro" id="IPR001164">
    <property type="entry name" value="ArfGAP_dom"/>
</dbReference>
<dbReference type="Gene3D" id="1.25.40.20">
    <property type="entry name" value="Ankyrin repeat-containing domain"/>
    <property type="match status" value="1"/>
</dbReference>
<keyword evidence="12" id="KW-1185">Reference proteome</keyword>
<evidence type="ECO:0000256" key="3">
    <source>
        <dbReference type="ARBA" id="ARBA00022771"/>
    </source>
</evidence>
<sequence length="749" mass="84050">MTTPLDLRLCQEDPPYFRKELAACEESIFGLESTIRNLVRLAKASVELATEYTSKQLQFADEFRNFAKQQPDSSLKSVLIKYSQSLQEVERSRKILHSHMSDMFISPLESFVKNEIQPLKEVRKNFEKSSHEADGALARYMSKKAKDQQIAEILALMFTESAFYHQNYETMKDIEPHMRDVTKTLHEARIQYDIDVQLSQELKKSLIETAHETYNPMRPAKEMSSPTFKENSTSVTKSGYLFKKGSQRVMASWVRVYTTVDGETLTFVGRGSGKGSKDDEETVSVYLRICHIKPVNNSERRFCFEIMSPRKTYLLQAENEEEMDDWIRCLKTAAQEAFSGQLPSPVESDADRLKGGSVNGSTSASGNDTNGNGYSSNRRSIQRIKELRGNDLCVDCKASDPQWACANFGTLLCIECSGIHRSLGVHVSKVRSLSLDKWEPEAIEVMLRLGNTMTNKIFEANITSASGVPIANPASDRSEKEKFIIAKYVKKEFLAPKDDNQTESIDLAFWKSMSNSDLYSALRYLALGANVDWKNHERNSTTALHQAILCNDDVVVEFLLQWFCDIDAIDYDGWSGLHHAAATNNARLLLTLMKRHANVGLKDKNGKIPLDIAVELQHVQAVTALRLYQFESQLTRSEFSSFGVDEALTSVSKPYPTVRSSPSSLEIVSSTTGVQTTPPVTPDDGNGRPDDAKELEKESDEDELQNVFESALEENNGEDLRVRGLKLGGLVDDGWGVETGDDNESTNTQ</sequence>
<dbReference type="SUPFAM" id="SSF103657">
    <property type="entry name" value="BAR/IMD domain-like"/>
    <property type="match status" value="1"/>
</dbReference>
<dbReference type="Pfam" id="PF16746">
    <property type="entry name" value="BAR_3"/>
    <property type="match status" value="1"/>
</dbReference>
<feature type="repeat" description="ANK" evidence="5">
    <location>
        <begin position="572"/>
        <end position="604"/>
    </location>
</feature>
<evidence type="ECO:0000259" key="10">
    <source>
        <dbReference type="PROSITE" id="PS50824"/>
    </source>
</evidence>
<dbReference type="InterPro" id="IPR045258">
    <property type="entry name" value="ACAP1/2/3-like"/>
</dbReference>
<dbReference type="SMART" id="SM00248">
    <property type="entry name" value="ANK"/>
    <property type="match status" value="3"/>
</dbReference>
<dbReference type="OrthoDB" id="10266696at2759"/>
<dbReference type="FunFam" id="1.10.220.150:FF:000009">
    <property type="entry name" value="stromal membrane-associated protein 1 isoform X1"/>
    <property type="match status" value="1"/>
</dbReference>
<feature type="domain" description="Arf-GAP" evidence="9">
    <location>
        <begin position="378"/>
        <end position="502"/>
    </location>
</feature>
<feature type="compositionally biased region" description="Basic and acidic residues" evidence="7">
    <location>
        <begin position="685"/>
        <end position="696"/>
    </location>
</feature>
<evidence type="ECO:0000313" key="11">
    <source>
        <dbReference type="EMBL" id="CAG8479264.1"/>
    </source>
</evidence>
<evidence type="ECO:0000259" key="8">
    <source>
        <dbReference type="PROSITE" id="PS50003"/>
    </source>
</evidence>
<dbReference type="InterPro" id="IPR004148">
    <property type="entry name" value="BAR_dom"/>
</dbReference>
<dbReference type="PANTHER" id="PTHR23180:SF160">
    <property type="entry name" value="ADP-RIBOSYLATION FACTOR GTPASE-ACTIVATING PROTEIN EFFECTOR PROTEIN 1"/>
    <property type="match status" value="1"/>
</dbReference>
<dbReference type="InterPro" id="IPR002110">
    <property type="entry name" value="Ankyrin_rpt"/>
</dbReference>
<evidence type="ECO:0000259" key="9">
    <source>
        <dbReference type="PROSITE" id="PS50115"/>
    </source>
</evidence>
<keyword evidence="3 6" id="KW-0863">Zinc-finger</keyword>
<feature type="compositionally biased region" description="Polar residues" evidence="7">
    <location>
        <begin position="359"/>
        <end position="378"/>
    </location>
</feature>
<feature type="domain" description="Pyrin" evidence="10">
    <location>
        <begin position="96"/>
        <end position="191"/>
    </location>
</feature>
<proteinExistence type="predicted"/>
<accession>A0A9N8WC32</accession>
<evidence type="ECO:0000256" key="4">
    <source>
        <dbReference type="ARBA" id="ARBA00022833"/>
    </source>
</evidence>
<dbReference type="PROSITE" id="PS50115">
    <property type="entry name" value="ARFGAP"/>
    <property type="match status" value="1"/>
</dbReference>
<feature type="compositionally biased region" description="Acidic residues" evidence="7">
    <location>
        <begin position="739"/>
        <end position="749"/>
    </location>
</feature>
<reference evidence="11" key="1">
    <citation type="submission" date="2021-06" db="EMBL/GenBank/DDBJ databases">
        <authorList>
            <person name="Kallberg Y."/>
            <person name="Tangrot J."/>
            <person name="Rosling A."/>
        </authorList>
    </citation>
    <scope>NUCLEOTIDE SEQUENCE</scope>
    <source>
        <strain evidence="11">BR232B</strain>
    </source>
</reference>
<keyword evidence="5" id="KW-0040">ANK repeat</keyword>
<feature type="compositionally biased region" description="Low complexity" evidence="7">
    <location>
        <begin position="668"/>
        <end position="684"/>
    </location>
</feature>
<organism evidence="11 12">
    <name type="scientific">Paraglomus brasilianum</name>
    <dbReference type="NCBI Taxonomy" id="144538"/>
    <lineage>
        <taxon>Eukaryota</taxon>
        <taxon>Fungi</taxon>
        <taxon>Fungi incertae sedis</taxon>
        <taxon>Mucoromycota</taxon>
        <taxon>Glomeromycotina</taxon>
        <taxon>Glomeromycetes</taxon>
        <taxon>Paraglomerales</taxon>
        <taxon>Paraglomeraceae</taxon>
        <taxon>Paraglomus</taxon>
    </lineage>
</organism>
<dbReference type="GO" id="GO:0005737">
    <property type="term" value="C:cytoplasm"/>
    <property type="evidence" value="ECO:0007669"/>
    <property type="project" value="InterPro"/>
</dbReference>
<evidence type="ECO:0000256" key="1">
    <source>
        <dbReference type="ARBA" id="ARBA00022468"/>
    </source>
</evidence>
<comment type="caution">
    <text evidence="11">The sequence shown here is derived from an EMBL/GenBank/DDBJ whole genome shotgun (WGS) entry which is preliminary data.</text>
</comment>
<dbReference type="Gene3D" id="1.20.1270.60">
    <property type="entry name" value="Arfaptin homology (AH) domain/BAR domain"/>
    <property type="match status" value="1"/>
</dbReference>
<dbReference type="PANTHER" id="PTHR23180">
    <property type="entry name" value="CENTAURIN/ARF"/>
    <property type="match status" value="1"/>
</dbReference>
<dbReference type="InterPro" id="IPR011993">
    <property type="entry name" value="PH-like_dom_sf"/>
</dbReference>
<dbReference type="Proteomes" id="UP000789739">
    <property type="component" value="Unassembled WGS sequence"/>
</dbReference>
<dbReference type="SUPFAM" id="SSF57863">
    <property type="entry name" value="ArfGap/RecO-like zinc finger"/>
    <property type="match status" value="1"/>
</dbReference>
<dbReference type="InterPro" id="IPR027267">
    <property type="entry name" value="AH/BAR_dom_sf"/>
</dbReference>
<dbReference type="GO" id="GO:0008270">
    <property type="term" value="F:zinc ion binding"/>
    <property type="evidence" value="ECO:0007669"/>
    <property type="project" value="UniProtKB-KW"/>
</dbReference>
<feature type="compositionally biased region" description="Polar residues" evidence="7">
    <location>
        <begin position="658"/>
        <end position="667"/>
    </location>
</feature>
<gene>
    <name evidence="11" type="ORF">PBRASI_LOCUS1487</name>
</gene>
<dbReference type="InterPro" id="IPR004020">
    <property type="entry name" value="DAPIN"/>
</dbReference>
<feature type="domain" description="PH" evidence="8">
    <location>
        <begin position="234"/>
        <end position="335"/>
    </location>
</feature>
<dbReference type="InterPro" id="IPR036770">
    <property type="entry name" value="Ankyrin_rpt-contain_sf"/>
</dbReference>
<keyword evidence="4" id="KW-0862">Zinc</keyword>
<evidence type="ECO:0000256" key="7">
    <source>
        <dbReference type="SAM" id="MobiDB-lite"/>
    </source>
</evidence>
<protein>
    <submittedName>
        <fullName evidence="11">4814_t:CDS:1</fullName>
    </submittedName>
</protein>
<keyword evidence="2" id="KW-0479">Metal-binding</keyword>
<dbReference type="Pfam" id="PF00169">
    <property type="entry name" value="PH"/>
    <property type="match status" value="1"/>
</dbReference>
<dbReference type="PROSITE" id="PS50088">
    <property type="entry name" value="ANK_REPEAT"/>
    <property type="match status" value="2"/>
</dbReference>
<dbReference type="InterPro" id="IPR001849">
    <property type="entry name" value="PH_domain"/>
</dbReference>
<dbReference type="PROSITE" id="PS50003">
    <property type="entry name" value="PH_DOMAIN"/>
    <property type="match status" value="1"/>
</dbReference>
<dbReference type="SMART" id="SM00105">
    <property type="entry name" value="ArfGap"/>
    <property type="match status" value="1"/>
</dbReference>
<dbReference type="SUPFAM" id="SSF48403">
    <property type="entry name" value="Ankyrin repeat"/>
    <property type="match status" value="1"/>
</dbReference>
<evidence type="ECO:0000256" key="2">
    <source>
        <dbReference type="ARBA" id="ARBA00022723"/>
    </source>
</evidence>
<dbReference type="InterPro" id="IPR037278">
    <property type="entry name" value="ARFGAP/RecO"/>
</dbReference>
<name>A0A9N8WC32_9GLOM</name>
<feature type="repeat" description="ANK" evidence="5">
    <location>
        <begin position="539"/>
        <end position="571"/>
    </location>
</feature>
<keyword evidence="1" id="KW-0343">GTPase activation</keyword>
<dbReference type="Gene3D" id="1.10.220.150">
    <property type="entry name" value="Arf GTPase activating protein"/>
    <property type="match status" value="1"/>
</dbReference>
<dbReference type="Gene3D" id="2.30.29.30">
    <property type="entry name" value="Pleckstrin-homology domain (PH domain)/Phosphotyrosine-binding domain (PTB)"/>
    <property type="match status" value="1"/>
</dbReference>
<dbReference type="SUPFAM" id="SSF50729">
    <property type="entry name" value="PH domain-like"/>
    <property type="match status" value="1"/>
</dbReference>
<dbReference type="AlphaFoldDB" id="A0A9N8WC32"/>
<feature type="region of interest" description="Disordered" evidence="7">
    <location>
        <begin position="653"/>
        <end position="704"/>
    </location>
</feature>
<dbReference type="Pfam" id="PF01412">
    <property type="entry name" value="ArfGap"/>
    <property type="match status" value="1"/>
</dbReference>
<dbReference type="PROSITE" id="PS50824">
    <property type="entry name" value="DAPIN"/>
    <property type="match status" value="1"/>
</dbReference>
<evidence type="ECO:0000256" key="6">
    <source>
        <dbReference type="PROSITE-ProRule" id="PRU00288"/>
    </source>
</evidence>
<evidence type="ECO:0000256" key="5">
    <source>
        <dbReference type="PROSITE-ProRule" id="PRU00023"/>
    </source>
</evidence>
<dbReference type="PROSITE" id="PS50297">
    <property type="entry name" value="ANK_REP_REGION"/>
    <property type="match status" value="1"/>
</dbReference>
<dbReference type="GO" id="GO:0005096">
    <property type="term" value="F:GTPase activator activity"/>
    <property type="evidence" value="ECO:0007669"/>
    <property type="project" value="UniProtKB-KW"/>
</dbReference>
<dbReference type="SMART" id="SM00233">
    <property type="entry name" value="PH"/>
    <property type="match status" value="1"/>
</dbReference>
<dbReference type="PRINTS" id="PR00405">
    <property type="entry name" value="REVINTRACTNG"/>
</dbReference>
<evidence type="ECO:0000313" key="12">
    <source>
        <dbReference type="Proteomes" id="UP000789739"/>
    </source>
</evidence>
<feature type="region of interest" description="Disordered" evidence="7">
    <location>
        <begin position="727"/>
        <end position="749"/>
    </location>
</feature>
<dbReference type="Pfam" id="PF12796">
    <property type="entry name" value="Ank_2"/>
    <property type="match status" value="1"/>
</dbReference>
<dbReference type="EMBL" id="CAJVPI010000097">
    <property type="protein sequence ID" value="CAG8479264.1"/>
    <property type="molecule type" value="Genomic_DNA"/>
</dbReference>
<feature type="region of interest" description="Disordered" evidence="7">
    <location>
        <begin position="340"/>
        <end position="378"/>
    </location>
</feature>
<dbReference type="InterPro" id="IPR038508">
    <property type="entry name" value="ArfGAP_dom_sf"/>
</dbReference>